<feature type="domain" description="AMP-dependent synthetase/ligase" evidence="1">
    <location>
        <begin position="10"/>
        <end position="369"/>
    </location>
</feature>
<dbReference type="SUPFAM" id="SSF56801">
    <property type="entry name" value="Acetyl-CoA synthetase-like"/>
    <property type="match status" value="1"/>
</dbReference>
<dbReference type="PANTHER" id="PTHR43767:SF1">
    <property type="entry name" value="NONRIBOSOMAL PEPTIDE SYNTHASE PES1 (EUROFUNG)-RELATED"/>
    <property type="match status" value="1"/>
</dbReference>
<evidence type="ECO:0000313" key="3">
    <source>
        <dbReference type="EMBL" id="VFU19063.1"/>
    </source>
</evidence>
<dbReference type="Pfam" id="PF00501">
    <property type="entry name" value="AMP-binding"/>
    <property type="match status" value="1"/>
</dbReference>
<dbReference type="PANTHER" id="PTHR43767">
    <property type="entry name" value="LONG-CHAIN-FATTY-ACID--COA LIGASE"/>
    <property type="match status" value="1"/>
</dbReference>
<organism evidence="3">
    <name type="scientific">anaerobic digester metagenome</name>
    <dbReference type="NCBI Taxonomy" id="1263854"/>
    <lineage>
        <taxon>unclassified sequences</taxon>
        <taxon>metagenomes</taxon>
        <taxon>ecological metagenomes</taxon>
    </lineage>
</organism>
<dbReference type="InterPro" id="IPR000873">
    <property type="entry name" value="AMP-dep_synth/lig_dom"/>
</dbReference>
<feature type="domain" description="AMP-binding enzyme C-terminal" evidence="2">
    <location>
        <begin position="419"/>
        <end position="494"/>
    </location>
</feature>
<dbReference type="InterPro" id="IPR050237">
    <property type="entry name" value="ATP-dep_AMP-bd_enzyme"/>
</dbReference>
<dbReference type="PRINTS" id="PR00154">
    <property type="entry name" value="AMPBINDING"/>
</dbReference>
<proteinExistence type="predicted"/>
<evidence type="ECO:0000259" key="1">
    <source>
        <dbReference type="Pfam" id="PF00501"/>
    </source>
</evidence>
<dbReference type="PROSITE" id="PS00455">
    <property type="entry name" value="AMP_BINDING"/>
    <property type="match status" value="1"/>
</dbReference>
<dbReference type="InterPro" id="IPR045851">
    <property type="entry name" value="AMP-bd_C_sf"/>
</dbReference>
<dbReference type="Gene3D" id="3.30.300.30">
    <property type="match status" value="1"/>
</dbReference>
<dbReference type="AlphaFoldDB" id="A0A485M696"/>
<dbReference type="Pfam" id="PF13193">
    <property type="entry name" value="AMP-binding_C"/>
    <property type="match status" value="1"/>
</dbReference>
<protein>
    <submittedName>
        <fullName evidence="3">Long-chain-fatty-acid--CoA ligase</fullName>
        <ecNumber evidence="3">6.2.1.3</ecNumber>
    </submittedName>
</protein>
<evidence type="ECO:0000259" key="2">
    <source>
        <dbReference type="Pfam" id="PF13193"/>
    </source>
</evidence>
<sequence length="503" mass="55045">MAGLVHQFLESSAHRFPEKIALLDGAQSISFAGLESLAGRLARLLLEHGLQKGDRVLMIMENSIRSVASYYGVLKAGGVCVEVADRSTPAEAAYYIENSGARVCIMSQSSAKRLQEIDIPCVIVPDGDFFNGHARRYTWSDVESMPQGVPEVSIRHDDLAAIVYTSGSTGRPKGVMLTHRNLCANTASIVSYLGLSEADRVMAVLPFHYVYGKSLLNTHFMVGGSVVINNRFAFPNSVIKDMVEKEVTGFAGVPSTFAILLNRSVFPKTSIPSLRYITQAGGAMAPALTRRLLDCIGKTSLYIMYGATEASARLTYLPPERLCKDKLGSIGIPIPQVEVTIRDDNGTILGPFEVGNICASGENIMLGYWKDAEETQKVLKPWGLVTGDLGHLDDEGFIFLTGRKKEMLKIGGERVSPKEIEDAIVESGMVHEAAVIGRPDEYLSEVPESFLVPMDEKTFDLDALKSFIGERLAPHKHPRHFTIVRSLPKKPSGKIDKEALKSW</sequence>
<dbReference type="InterPro" id="IPR020845">
    <property type="entry name" value="AMP-binding_CS"/>
</dbReference>
<dbReference type="EC" id="6.2.1.3" evidence="3"/>
<dbReference type="InterPro" id="IPR042099">
    <property type="entry name" value="ANL_N_sf"/>
</dbReference>
<dbReference type="Gene3D" id="3.40.50.12780">
    <property type="entry name" value="N-terminal domain of ligase-like"/>
    <property type="match status" value="1"/>
</dbReference>
<dbReference type="InterPro" id="IPR025110">
    <property type="entry name" value="AMP-bd_C"/>
</dbReference>
<accession>A0A485M696</accession>
<keyword evidence="3" id="KW-0436">Ligase</keyword>
<gene>
    <name evidence="3" type="primary">lcfB</name>
    <name evidence="3" type="ORF">SCFA_960002</name>
</gene>
<name>A0A485M696_9ZZZZ</name>
<reference evidence="3" key="1">
    <citation type="submission" date="2019-03" db="EMBL/GenBank/DDBJ databases">
        <authorList>
            <person name="Hao L."/>
        </authorList>
    </citation>
    <scope>NUCLEOTIDE SEQUENCE</scope>
</reference>
<dbReference type="EMBL" id="CAADRM010000165">
    <property type="protein sequence ID" value="VFU19063.1"/>
    <property type="molecule type" value="Genomic_DNA"/>
</dbReference>
<dbReference type="GO" id="GO:0004467">
    <property type="term" value="F:long-chain fatty acid-CoA ligase activity"/>
    <property type="evidence" value="ECO:0007669"/>
    <property type="project" value="UniProtKB-EC"/>
</dbReference>
<dbReference type="InterPro" id="IPR020459">
    <property type="entry name" value="AMP-binding"/>
</dbReference>